<sequence>MHYLTAMRTTLAIDDDVLNAARAIAVQTRTSVGEVISDLARRSITQAKPDTSPEFRNGIRLLPHRKGAVVTTEQINALRDELP</sequence>
<name>A0A2X1B389_BREVE</name>
<evidence type="ECO:0000313" key="1">
    <source>
        <dbReference type="EMBL" id="SPU51723.1"/>
    </source>
</evidence>
<organism evidence="1 2">
    <name type="scientific">Brevundimonas vesicularis</name>
    <name type="common">Pseudomonas vesicularis</name>
    <dbReference type="NCBI Taxonomy" id="41276"/>
    <lineage>
        <taxon>Bacteria</taxon>
        <taxon>Pseudomonadati</taxon>
        <taxon>Pseudomonadota</taxon>
        <taxon>Alphaproteobacteria</taxon>
        <taxon>Caulobacterales</taxon>
        <taxon>Caulobacteraceae</taxon>
        <taxon>Brevundimonas</taxon>
    </lineage>
</organism>
<gene>
    <name evidence="1" type="ORF">NCTC11166_00030</name>
</gene>
<accession>A0A2X1B389</accession>
<dbReference type="RefSeq" id="WP_197458414.1">
    <property type="nucleotide sequence ID" value="NZ_JBBKAS010000015.1"/>
</dbReference>
<proteinExistence type="predicted"/>
<dbReference type="AlphaFoldDB" id="A0A2X1B389"/>
<evidence type="ECO:0000313" key="2">
    <source>
        <dbReference type="Proteomes" id="UP000251186"/>
    </source>
</evidence>
<dbReference type="Proteomes" id="UP000251186">
    <property type="component" value="Unassembled WGS sequence"/>
</dbReference>
<protein>
    <submittedName>
        <fullName evidence="1">Antitoxin VapB39</fullName>
    </submittedName>
</protein>
<reference evidence="1 2" key="1">
    <citation type="submission" date="2018-06" db="EMBL/GenBank/DDBJ databases">
        <authorList>
            <consortium name="Pathogen Informatics"/>
            <person name="Doyle S."/>
        </authorList>
    </citation>
    <scope>NUCLEOTIDE SEQUENCE [LARGE SCALE GENOMIC DNA]</scope>
    <source>
        <strain evidence="1 2">NCTC11166</strain>
    </source>
</reference>
<dbReference type="EMBL" id="UAQP01000005">
    <property type="protein sequence ID" value="SPU51723.1"/>
    <property type="molecule type" value="Genomic_DNA"/>
</dbReference>